<name>A0A167T5B3_9HYPO</name>
<reference evidence="5 6" key="1">
    <citation type="journal article" date="2016" name="Genome Biol. Evol.">
        <title>Divergent and convergent evolution of fungal pathogenicity.</title>
        <authorList>
            <person name="Shang Y."/>
            <person name="Xiao G."/>
            <person name="Zheng P."/>
            <person name="Cen K."/>
            <person name="Zhan S."/>
            <person name="Wang C."/>
        </authorList>
    </citation>
    <scope>NUCLEOTIDE SEQUENCE [LARGE SCALE GENOMIC DNA]</scope>
    <source>
        <strain evidence="5 6">RCEF 264</strain>
    </source>
</reference>
<comment type="caution">
    <text evidence="5">The sequence shown here is derived from an EMBL/GenBank/DDBJ whole genome shotgun (WGS) entry which is preliminary data.</text>
</comment>
<keyword evidence="6" id="KW-1185">Reference proteome</keyword>
<organism evidence="5 6">
    <name type="scientific">Niveomyces insectorum RCEF 264</name>
    <dbReference type="NCBI Taxonomy" id="1081102"/>
    <lineage>
        <taxon>Eukaryota</taxon>
        <taxon>Fungi</taxon>
        <taxon>Dikarya</taxon>
        <taxon>Ascomycota</taxon>
        <taxon>Pezizomycotina</taxon>
        <taxon>Sordariomycetes</taxon>
        <taxon>Hypocreomycetidae</taxon>
        <taxon>Hypocreales</taxon>
        <taxon>Cordycipitaceae</taxon>
        <taxon>Niveomyces</taxon>
    </lineage>
</organism>
<evidence type="ECO:0000256" key="4">
    <source>
        <dbReference type="ARBA" id="ARBA00025740"/>
    </source>
</evidence>
<dbReference type="Pfam" id="PF21032">
    <property type="entry name" value="PROPPIN"/>
    <property type="match status" value="1"/>
</dbReference>
<evidence type="ECO:0000313" key="5">
    <source>
        <dbReference type="EMBL" id="OAA60246.1"/>
    </source>
</evidence>
<accession>A0A167T5B3</accession>
<comment type="subcellular location">
    <subcellularLocation>
        <location evidence="1">Vacuole membrane</location>
        <topology evidence="1">Peripheral membrane protein</topology>
    </subcellularLocation>
</comment>
<evidence type="ECO:0000256" key="2">
    <source>
        <dbReference type="ARBA" id="ARBA00022574"/>
    </source>
</evidence>
<proteinExistence type="inferred from homology"/>
<dbReference type="PANTHER" id="PTHR11227">
    <property type="entry name" value="WD-REPEAT PROTEIN INTERACTING WITH PHOSPHOINOSIDES WIPI -RELATED"/>
    <property type="match status" value="1"/>
</dbReference>
<comment type="similarity">
    <text evidence="4">Belongs to the WD repeat PROPPIN family.</text>
</comment>
<keyword evidence="3" id="KW-0677">Repeat</keyword>
<evidence type="ECO:0000313" key="6">
    <source>
        <dbReference type="Proteomes" id="UP000076874"/>
    </source>
</evidence>
<evidence type="ECO:0000256" key="3">
    <source>
        <dbReference type="ARBA" id="ARBA00022737"/>
    </source>
</evidence>
<dbReference type="SMART" id="SM00320">
    <property type="entry name" value="WD40"/>
    <property type="match status" value="2"/>
</dbReference>
<dbReference type="SUPFAM" id="SSF50978">
    <property type="entry name" value="WD40 repeat-like"/>
    <property type="match status" value="1"/>
</dbReference>
<dbReference type="InterPro" id="IPR036322">
    <property type="entry name" value="WD40_repeat_dom_sf"/>
</dbReference>
<dbReference type="InterPro" id="IPR048720">
    <property type="entry name" value="PROPPIN"/>
</dbReference>
<dbReference type="AlphaFoldDB" id="A0A167T5B3"/>
<dbReference type="STRING" id="1081102.A0A167T5B3"/>
<dbReference type="GO" id="GO:0005774">
    <property type="term" value="C:vacuolar membrane"/>
    <property type="evidence" value="ECO:0007669"/>
    <property type="project" value="UniProtKB-SubCell"/>
</dbReference>
<dbReference type="InterPro" id="IPR015943">
    <property type="entry name" value="WD40/YVTN_repeat-like_dom_sf"/>
</dbReference>
<gene>
    <name evidence="5" type="ORF">SPI_05370</name>
</gene>
<protein>
    <submittedName>
        <fullName evidence="5">Phosphatidylinositol-bisphosphate-binding protein</fullName>
    </submittedName>
</protein>
<dbReference type="InterPro" id="IPR001680">
    <property type="entry name" value="WD40_rpt"/>
</dbReference>
<sequence length="418" mass="45070">MDARTPIEGSGGVVALSASFNLNCDCFIVGTNNGFRLFDAATCKQLARRAFRDGGVGLVEIVGRTNIIPLIGGGRKPVQSPLKILVWDEKRERFTREILAAQPARGLRVLGKKLLVVLEEEVRLYAIDRQPACEVSFTTTANPRGLCAVSRTHFAIPGRIPGHVKVVHNETQNVSIIPAHASELAALSLSRDGSLLATASEKGTLIRVFLTANNGRVTELRRGVDQVTIFALGFNPSGTLLACTSDKGTLHIFDIPHQTTTTAGDGWTQHGAQRHSAAVPSEVGGDWAYEESEGGVSFASDLRADPTRSGDGRGGGRWGVLGKLPFLPKYFRDTVSFASTEFSMDDGPGGYRQREVDEAAPMGRARLPRGVLGWPNDNTVVVVGAGVDAKYERFVVSMGNDGHRTCVRQAWANYLKMD</sequence>
<dbReference type="EMBL" id="AZHD01000009">
    <property type="protein sequence ID" value="OAA60246.1"/>
    <property type="molecule type" value="Genomic_DNA"/>
</dbReference>
<dbReference type="OrthoDB" id="1667587at2759"/>
<keyword evidence="2" id="KW-0853">WD repeat</keyword>
<dbReference type="Gene3D" id="2.130.10.10">
    <property type="entry name" value="YVTN repeat-like/Quinoprotein amine dehydrogenase"/>
    <property type="match status" value="1"/>
</dbReference>
<evidence type="ECO:0000256" key="1">
    <source>
        <dbReference type="ARBA" id="ARBA00004148"/>
    </source>
</evidence>
<dbReference type="Proteomes" id="UP000076874">
    <property type="component" value="Unassembled WGS sequence"/>
</dbReference>